<dbReference type="CDD" id="cd19166">
    <property type="entry name" value="HemeO-bac"/>
    <property type="match status" value="1"/>
</dbReference>
<name>A0A2S7C8V8_9XANT</name>
<comment type="caution">
    <text evidence="2">The sequence shown here is derived from an EMBL/GenBank/DDBJ whole genome shotgun (WGS) entry which is preliminary data.</text>
</comment>
<dbReference type="EMBL" id="JBJGBS010000060">
    <property type="protein sequence ID" value="MFO3705959.1"/>
    <property type="molecule type" value="Genomic_DNA"/>
</dbReference>
<dbReference type="Gene3D" id="1.20.910.10">
    <property type="entry name" value="Heme oxygenase-like"/>
    <property type="match status" value="1"/>
</dbReference>
<dbReference type="Proteomes" id="UP001637990">
    <property type="component" value="Unassembled WGS sequence"/>
</dbReference>
<dbReference type="AlphaFoldDB" id="A0A2S7C8V8"/>
<dbReference type="InterPro" id="IPR016084">
    <property type="entry name" value="Haem_Oase-like_multi-hlx"/>
</dbReference>
<gene>
    <name evidence="1" type="ORF">ACI6Q5_13500</name>
    <name evidence="2" type="ORF">XcodCFBP4690_20395</name>
</gene>
<proteinExistence type="predicted"/>
<keyword evidence="4" id="KW-1185">Reference proteome</keyword>
<dbReference type="Proteomes" id="UP000237872">
    <property type="component" value="Unassembled WGS sequence"/>
</dbReference>
<reference evidence="1 4" key="2">
    <citation type="submission" date="2024-11" db="EMBL/GenBank/DDBJ databases">
        <title>Genome sequencing of Xanthomonas codiaei.</title>
        <authorList>
            <person name="Studholme D.J."/>
        </authorList>
    </citation>
    <scope>NUCLEOTIDE SEQUENCE [LARGE SCALE GENOMIC DNA]</scope>
    <source>
        <strain evidence="1 4">NCPPB 4350</strain>
    </source>
</reference>
<dbReference type="Pfam" id="PF01126">
    <property type="entry name" value="Heme_oxygenase"/>
    <property type="match status" value="1"/>
</dbReference>
<evidence type="ECO:0000313" key="3">
    <source>
        <dbReference type="Proteomes" id="UP000237872"/>
    </source>
</evidence>
<dbReference type="GO" id="GO:0006788">
    <property type="term" value="P:heme oxidation"/>
    <property type="evidence" value="ECO:0007669"/>
    <property type="project" value="InterPro"/>
</dbReference>
<dbReference type="OrthoDB" id="114943at2"/>
<accession>A0A2S7C8V8</accession>
<dbReference type="EMBL" id="MDEC01000042">
    <property type="protein sequence ID" value="PPU57999.1"/>
    <property type="molecule type" value="Genomic_DNA"/>
</dbReference>
<evidence type="ECO:0000313" key="1">
    <source>
        <dbReference type="EMBL" id="MFO3705959.1"/>
    </source>
</evidence>
<sequence>MRSNTLAAPTSAARALRHATQDTHRLVEAVPLMQALGQGQVDRTRYALILRRHHALLAGFEERFGDWLSTLVGNGWHYRRRAPALRADLRTLDQRPDALLAPPTGTDAAARWGMLYVIEGAQLGGRVIARGLRRHQPALADALQYFELADEDPAGWRRFQAVLDQCLDTPRARATAIDGAQAMFAHFHSCLAAEPHA</sequence>
<dbReference type="GO" id="GO:0004392">
    <property type="term" value="F:heme oxygenase (decyclizing) activity"/>
    <property type="evidence" value="ECO:0007669"/>
    <property type="project" value="InterPro"/>
</dbReference>
<evidence type="ECO:0000313" key="4">
    <source>
        <dbReference type="Proteomes" id="UP001637990"/>
    </source>
</evidence>
<dbReference type="InterPro" id="IPR016053">
    <property type="entry name" value="Haem_Oase-like"/>
</dbReference>
<protein>
    <submittedName>
        <fullName evidence="2">Biliverdin-producing heme oxygenase</fullName>
    </submittedName>
</protein>
<dbReference type="RefSeq" id="WP_104543962.1">
    <property type="nucleotide sequence ID" value="NZ_JBJGBS010000060.1"/>
</dbReference>
<reference evidence="2 3" key="1">
    <citation type="submission" date="2016-08" db="EMBL/GenBank/DDBJ databases">
        <authorList>
            <person name="Seilhamer J.J."/>
        </authorList>
    </citation>
    <scope>NUCLEOTIDE SEQUENCE [LARGE SCALE GENOMIC DNA]</scope>
    <source>
        <strain evidence="2 3">CFBP4690</strain>
    </source>
</reference>
<dbReference type="SUPFAM" id="SSF48613">
    <property type="entry name" value="Heme oxygenase-like"/>
    <property type="match status" value="1"/>
</dbReference>
<organism evidence="2 3">
    <name type="scientific">Xanthomonas codiaei</name>
    <dbReference type="NCBI Taxonomy" id="56463"/>
    <lineage>
        <taxon>Bacteria</taxon>
        <taxon>Pseudomonadati</taxon>
        <taxon>Pseudomonadota</taxon>
        <taxon>Gammaproteobacteria</taxon>
        <taxon>Lysobacterales</taxon>
        <taxon>Lysobacteraceae</taxon>
        <taxon>Xanthomonas</taxon>
    </lineage>
</organism>
<evidence type="ECO:0000313" key="2">
    <source>
        <dbReference type="EMBL" id="PPU57999.1"/>
    </source>
</evidence>